<dbReference type="AlphaFoldDB" id="A0AAN5C733"/>
<proteinExistence type="predicted"/>
<keyword evidence="2" id="KW-1185">Reference proteome</keyword>
<dbReference type="EMBL" id="BTRK01000003">
    <property type="protein sequence ID" value="GMR39888.1"/>
    <property type="molecule type" value="Genomic_DNA"/>
</dbReference>
<gene>
    <name evidence="1" type="ORF">PMAYCL1PPCAC_10083</name>
</gene>
<evidence type="ECO:0000313" key="1">
    <source>
        <dbReference type="EMBL" id="GMR39888.1"/>
    </source>
</evidence>
<name>A0AAN5C733_9BILA</name>
<protein>
    <submittedName>
        <fullName evidence="1">Uncharacterized protein</fullName>
    </submittedName>
</protein>
<organism evidence="1 2">
    <name type="scientific">Pristionchus mayeri</name>
    <dbReference type="NCBI Taxonomy" id="1317129"/>
    <lineage>
        <taxon>Eukaryota</taxon>
        <taxon>Metazoa</taxon>
        <taxon>Ecdysozoa</taxon>
        <taxon>Nematoda</taxon>
        <taxon>Chromadorea</taxon>
        <taxon>Rhabditida</taxon>
        <taxon>Rhabditina</taxon>
        <taxon>Diplogasteromorpha</taxon>
        <taxon>Diplogasteroidea</taxon>
        <taxon>Neodiplogasteridae</taxon>
        <taxon>Pristionchus</taxon>
    </lineage>
</organism>
<comment type="caution">
    <text evidence="1">The sequence shown here is derived from an EMBL/GenBank/DDBJ whole genome shotgun (WGS) entry which is preliminary data.</text>
</comment>
<accession>A0AAN5C733</accession>
<dbReference type="Proteomes" id="UP001328107">
    <property type="component" value="Unassembled WGS sequence"/>
</dbReference>
<evidence type="ECO:0000313" key="2">
    <source>
        <dbReference type="Proteomes" id="UP001328107"/>
    </source>
</evidence>
<sequence>MGGRTLPAALAKVRDVLSVVVIGRGSLEHVTHVLRPHLLLHRLVPATAHRRERRRLVLRLHPSSSSSSPLRLFLWPLLRPPLHVRLQQTEAVVRQLQSEVVPDRGQRLRVALGGHFDQPLALRRLIHEDLRKLEGNLDVVLVDRRLLAVRGDGARRLEHATRRHVRDLQQLCDDSRLVLGHSGVPQQLLHARDVRRAARA</sequence>
<reference evidence="2" key="1">
    <citation type="submission" date="2022-10" db="EMBL/GenBank/DDBJ databases">
        <title>Genome assembly of Pristionchus species.</title>
        <authorList>
            <person name="Yoshida K."/>
            <person name="Sommer R.J."/>
        </authorList>
    </citation>
    <scope>NUCLEOTIDE SEQUENCE [LARGE SCALE GENOMIC DNA]</scope>
    <source>
        <strain evidence="2">RS5460</strain>
    </source>
</reference>